<dbReference type="AlphaFoldDB" id="A0A017SKF2"/>
<dbReference type="InterPro" id="IPR002300">
    <property type="entry name" value="aa-tRNA-synth_Ia"/>
</dbReference>
<evidence type="ECO:0000313" key="15">
    <source>
        <dbReference type="EMBL" id="EYE97251.1"/>
    </source>
</evidence>
<dbReference type="FunFam" id="1.10.730.10:FF:000072">
    <property type="entry name" value="Leucyl-tRNA synthetase"/>
    <property type="match status" value="1"/>
</dbReference>
<dbReference type="PANTHER" id="PTHR43740">
    <property type="entry name" value="LEUCYL-TRNA SYNTHETASE"/>
    <property type="match status" value="1"/>
</dbReference>
<keyword evidence="6 10" id="KW-0648">Protein biosynthesis</keyword>
<reference evidence="16" key="1">
    <citation type="journal article" date="2014" name="Nat. Commun.">
        <title>Genomic adaptations of the halophilic Dead Sea filamentous fungus Eurotium rubrum.</title>
        <authorList>
            <person name="Kis-Papo T."/>
            <person name="Weig A.R."/>
            <person name="Riley R."/>
            <person name="Persoh D."/>
            <person name="Salamov A."/>
            <person name="Sun H."/>
            <person name="Lipzen A."/>
            <person name="Wasser S.P."/>
            <person name="Rambold G."/>
            <person name="Grigoriev I.V."/>
            <person name="Nevo E."/>
        </authorList>
    </citation>
    <scope>NUCLEOTIDE SEQUENCE [LARGE SCALE GENOMIC DNA]</scope>
    <source>
        <strain evidence="16">CBS 135680</strain>
    </source>
</reference>
<evidence type="ECO:0000256" key="11">
    <source>
        <dbReference type="SAM" id="MobiDB-lite"/>
    </source>
</evidence>
<dbReference type="HOGENOM" id="CLU_004427_0_0_1"/>
<dbReference type="PROSITE" id="PS00178">
    <property type="entry name" value="AA_TRNA_LIGASE_I"/>
    <property type="match status" value="1"/>
</dbReference>
<dbReference type="Pfam" id="PF00133">
    <property type="entry name" value="tRNA-synt_1"/>
    <property type="match status" value="1"/>
</dbReference>
<dbReference type="Gene3D" id="3.40.50.620">
    <property type="entry name" value="HUPs"/>
    <property type="match status" value="2"/>
</dbReference>
<dbReference type="EMBL" id="KK088416">
    <property type="protein sequence ID" value="EYE97251.1"/>
    <property type="molecule type" value="Genomic_DNA"/>
</dbReference>
<comment type="similarity">
    <text evidence="1 10">Belongs to the class-I aminoacyl-tRNA synthetase family.</text>
</comment>
<dbReference type="RefSeq" id="XP_040640939.1">
    <property type="nucleotide sequence ID" value="XM_040778786.1"/>
</dbReference>
<dbReference type="GeneID" id="63693910"/>
<comment type="catalytic activity">
    <reaction evidence="9">
        <text>tRNA(Leu) + L-leucine + ATP = L-leucyl-tRNA(Leu) + AMP + diphosphate</text>
        <dbReference type="Rhea" id="RHEA:11688"/>
        <dbReference type="Rhea" id="RHEA-COMP:9613"/>
        <dbReference type="Rhea" id="RHEA-COMP:9622"/>
        <dbReference type="ChEBI" id="CHEBI:30616"/>
        <dbReference type="ChEBI" id="CHEBI:33019"/>
        <dbReference type="ChEBI" id="CHEBI:57427"/>
        <dbReference type="ChEBI" id="CHEBI:78442"/>
        <dbReference type="ChEBI" id="CHEBI:78494"/>
        <dbReference type="ChEBI" id="CHEBI:456215"/>
        <dbReference type="EC" id="6.1.1.4"/>
    </reaction>
</comment>
<evidence type="ECO:0000256" key="5">
    <source>
        <dbReference type="ARBA" id="ARBA00022840"/>
    </source>
</evidence>
<dbReference type="GO" id="GO:0004823">
    <property type="term" value="F:leucine-tRNA ligase activity"/>
    <property type="evidence" value="ECO:0007669"/>
    <property type="project" value="UniProtKB-EC"/>
</dbReference>
<evidence type="ECO:0000259" key="12">
    <source>
        <dbReference type="Pfam" id="PF00133"/>
    </source>
</evidence>
<evidence type="ECO:0000256" key="7">
    <source>
        <dbReference type="ARBA" id="ARBA00023146"/>
    </source>
</evidence>
<dbReference type="Pfam" id="PF08264">
    <property type="entry name" value="Anticodon_1"/>
    <property type="match status" value="1"/>
</dbReference>
<dbReference type="SUPFAM" id="SSF52374">
    <property type="entry name" value="Nucleotidylyl transferase"/>
    <property type="match status" value="1"/>
</dbReference>
<evidence type="ECO:0000256" key="1">
    <source>
        <dbReference type="ARBA" id="ARBA00005594"/>
    </source>
</evidence>
<keyword evidence="3 10" id="KW-0436">Ligase</keyword>
<dbReference type="SUPFAM" id="SSF50677">
    <property type="entry name" value="ValRS/IleRS/LeuRS editing domain"/>
    <property type="match status" value="1"/>
</dbReference>
<dbReference type="STRING" id="1388766.A0A017SKF2"/>
<dbReference type="SUPFAM" id="SSF47323">
    <property type="entry name" value="Anticodon-binding domain of a subclass of class I aminoacyl-tRNA synthetases"/>
    <property type="match status" value="1"/>
</dbReference>
<dbReference type="GO" id="GO:0032543">
    <property type="term" value="P:mitochondrial translation"/>
    <property type="evidence" value="ECO:0007669"/>
    <property type="project" value="TreeGrafter"/>
</dbReference>
<feature type="region of interest" description="Disordered" evidence="11">
    <location>
        <begin position="528"/>
        <end position="550"/>
    </location>
</feature>
<evidence type="ECO:0000259" key="14">
    <source>
        <dbReference type="Pfam" id="PF13603"/>
    </source>
</evidence>
<dbReference type="PANTHER" id="PTHR43740:SF2">
    <property type="entry name" value="LEUCINE--TRNA LIGASE, MITOCHONDRIAL"/>
    <property type="match status" value="1"/>
</dbReference>
<protein>
    <recommendedName>
        <fullName evidence="2">leucine--tRNA ligase</fullName>
        <ecNumber evidence="2">6.1.1.4</ecNumber>
    </recommendedName>
    <alternativeName>
        <fullName evidence="8">Leucyl-tRNA synthetase</fullName>
    </alternativeName>
</protein>
<organism evidence="15 16">
    <name type="scientific">Aspergillus ruber (strain CBS 135680)</name>
    <dbReference type="NCBI Taxonomy" id="1388766"/>
    <lineage>
        <taxon>Eukaryota</taxon>
        <taxon>Fungi</taxon>
        <taxon>Dikarya</taxon>
        <taxon>Ascomycota</taxon>
        <taxon>Pezizomycotina</taxon>
        <taxon>Eurotiomycetes</taxon>
        <taxon>Eurotiomycetidae</taxon>
        <taxon>Eurotiales</taxon>
        <taxon>Aspergillaceae</taxon>
        <taxon>Aspergillus</taxon>
        <taxon>Aspergillus subgen. Aspergillus</taxon>
    </lineage>
</organism>
<gene>
    <name evidence="15" type="ORF">EURHEDRAFT_375840</name>
</gene>
<dbReference type="OrthoDB" id="15954at2759"/>
<dbReference type="Gene3D" id="3.10.20.590">
    <property type="match status" value="1"/>
</dbReference>
<dbReference type="CDD" id="cd00812">
    <property type="entry name" value="LeuRS_core"/>
    <property type="match status" value="1"/>
</dbReference>
<feature type="domain" description="Aminoacyl-tRNA synthetase class Ia" evidence="12">
    <location>
        <begin position="53"/>
        <end position="253"/>
    </location>
</feature>
<dbReference type="GO" id="GO:0005739">
    <property type="term" value="C:mitochondrion"/>
    <property type="evidence" value="ECO:0007669"/>
    <property type="project" value="TreeGrafter"/>
</dbReference>
<keyword evidence="5 10" id="KW-0067">ATP-binding</keyword>
<evidence type="ECO:0000256" key="10">
    <source>
        <dbReference type="RuleBase" id="RU363035"/>
    </source>
</evidence>
<feature type="domain" description="Methionyl/Valyl/Leucyl/Isoleucyl-tRNA synthetase anticodon-binding" evidence="13">
    <location>
        <begin position="787"/>
        <end position="918"/>
    </location>
</feature>
<accession>A0A017SKF2</accession>
<dbReference type="InterPro" id="IPR009008">
    <property type="entry name" value="Val/Leu/Ile-tRNA-synth_edit"/>
</dbReference>
<evidence type="ECO:0000259" key="13">
    <source>
        <dbReference type="Pfam" id="PF08264"/>
    </source>
</evidence>
<dbReference type="PRINTS" id="PR00985">
    <property type="entry name" value="TRNASYNTHLEU"/>
</dbReference>
<feature type="domain" description="Leucyl-tRNA synthetase editing" evidence="14">
    <location>
        <begin position="267"/>
        <end position="464"/>
    </location>
</feature>
<dbReference type="NCBIfam" id="TIGR00396">
    <property type="entry name" value="leuS_bact"/>
    <property type="match status" value="1"/>
</dbReference>
<keyword evidence="7 10" id="KW-0030">Aminoacyl-tRNA synthetase</keyword>
<dbReference type="InterPro" id="IPR025709">
    <property type="entry name" value="Leu_tRNA-synth_edit"/>
</dbReference>
<evidence type="ECO:0000256" key="8">
    <source>
        <dbReference type="ARBA" id="ARBA00030520"/>
    </source>
</evidence>
<dbReference type="Proteomes" id="UP000019804">
    <property type="component" value="Unassembled WGS sequence"/>
</dbReference>
<evidence type="ECO:0000256" key="6">
    <source>
        <dbReference type="ARBA" id="ARBA00022917"/>
    </source>
</evidence>
<proteinExistence type="inferred from homology"/>
<dbReference type="FunFam" id="3.90.740.10:FF:000034">
    <property type="entry name" value="Leucine--tRNA ligase, mitochondrial"/>
    <property type="match status" value="1"/>
</dbReference>
<name>A0A017SKF2_ASPRC</name>
<dbReference type="Pfam" id="PF13603">
    <property type="entry name" value="tRNA-synt_1_2"/>
    <property type="match status" value="1"/>
</dbReference>
<sequence>MLSLSRLRLNPTCALAQGRRLTTTIFPKPFIRFATISTSSLPRKLDLLALDRKWQEKWQQQQQQQQPPQPSANDGKPKSYILSMFPYPSGTLHMGHLRVYTISDVLARFYRMRGHDVVHPMGWDAFGLPAENAAIERGVDPAEWTRENIGRMKEQLRSISTAFNWDRELATCAPEFYEHTQRIFLMLYQKGLAYQAEALVNYDPVDKTVLANEQVDANGFSWRSGAKVEQLKLKQWFFRITAFKEALLKDLDSLAGGWPERVLSMQRNWLGKSDGAKVKFPVTVNDAQSSVNVFTTRPDTLYGVEYLALSLNHPIVQQVVEKDEGLRKFLDEAASLSSDTKAGYKLPNVWASHPLHIIDKESEHIAQRLPVFAAPYVLGDYGEGAVMGVPGHDSRDLAFFKENVNSEFIPQVIGAEVQAAPADSGVLPAANAEAFTHEGYLTSRCWKYQGLHSQEAKKQIVTDLNAVGHGEVVEQWRLRDWLISRQRYWGAPIPIIHCDSCGAVPVPDDQLPVQLPKLEGDWLKGKKGNPLESSEEWKRTECPSCGQPANRDTDTMDTFVDSSWYYLRFLDAANKEQPFSSASVRPVDVYIGGVEHAILHLLYARFIYKFLAQSKLFPEIARNSNILRAPPEPFQMLLSQGMVHGKTYSDPSTGRFLHPSEVDFSGGPEKPVIKDTQITPQVSFEKMSKSKHNGVDPTACAHRYGADATRAHVLFAAPVSEVLEWDEAKIVGIERWFGRVWKLVLDAREQLTKSEYRFSEKGLCADHATQLPLLPSLSDADADAVLVTHRAIVSVTQCVERNPYGLNTVISDLIKLTNSLSSSSNLLPLTLYLCVSSLLRLLAPIAPALSSEGWEILHEAVLERQTETPVPAIFAAPWPTPLLAAEQADTLSARGGQTVAVQVNGKMRFTATIPRRLSPTTEKPDAQEEQDWVVSRILETDEGRVWLRERNDWEKRRRVVVVKGGKLVNVVF</sequence>
<dbReference type="FunFam" id="3.40.50.620:FF:000285">
    <property type="entry name" value="Leucyl-tRNA synthetase"/>
    <property type="match status" value="1"/>
</dbReference>
<dbReference type="GO" id="GO:0006429">
    <property type="term" value="P:leucyl-tRNA aminoacylation"/>
    <property type="evidence" value="ECO:0007669"/>
    <property type="project" value="InterPro"/>
</dbReference>
<dbReference type="FunFam" id="3.40.50.620:FF:000003">
    <property type="entry name" value="Leucine--tRNA ligase"/>
    <property type="match status" value="1"/>
</dbReference>
<dbReference type="InterPro" id="IPR009080">
    <property type="entry name" value="tRNAsynth_Ia_anticodon-bd"/>
</dbReference>
<dbReference type="EC" id="6.1.1.4" evidence="2"/>
<dbReference type="GO" id="GO:0005524">
    <property type="term" value="F:ATP binding"/>
    <property type="evidence" value="ECO:0007669"/>
    <property type="project" value="UniProtKB-KW"/>
</dbReference>
<evidence type="ECO:0000256" key="3">
    <source>
        <dbReference type="ARBA" id="ARBA00022598"/>
    </source>
</evidence>
<evidence type="ECO:0000256" key="4">
    <source>
        <dbReference type="ARBA" id="ARBA00022741"/>
    </source>
</evidence>
<dbReference type="HAMAP" id="MF_00049_B">
    <property type="entry name" value="Leu_tRNA_synth_B"/>
    <property type="match status" value="1"/>
</dbReference>
<feature type="region of interest" description="Disordered" evidence="11">
    <location>
        <begin position="56"/>
        <end position="75"/>
    </location>
</feature>
<dbReference type="InterPro" id="IPR014729">
    <property type="entry name" value="Rossmann-like_a/b/a_fold"/>
</dbReference>
<dbReference type="Gene3D" id="1.10.730.10">
    <property type="entry name" value="Isoleucyl-tRNA Synthetase, Domain 1"/>
    <property type="match status" value="1"/>
</dbReference>
<evidence type="ECO:0000256" key="9">
    <source>
        <dbReference type="ARBA" id="ARBA00047469"/>
    </source>
</evidence>
<dbReference type="GO" id="GO:0002161">
    <property type="term" value="F:aminoacyl-tRNA deacylase activity"/>
    <property type="evidence" value="ECO:0007669"/>
    <property type="project" value="InterPro"/>
</dbReference>
<dbReference type="InterPro" id="IPR002302">
    <property type="entry name" value="Leu-tRNA-ligase"/>
</dbReference>
<keyword evidence="4 10" id="KW-0547">Nucleotide-binding</keyword>
<keyword evidence="16" id="KW-1185">Reference proteome</keyword>
<dbReference type="InterPro" id="IPR001412">
    <property type="entry name" value="aa-tRNA-synth_I_CS"/>
</dbReference>
<evidence type="ECO:0000256" key="2">
    <source>
        <dbReference type="ARBA" id="ARBA00013164"/>
    </source>
</evidence>
<dbReference type="InterPro" id="IPR013155">
    <property type="entry name" value="M/V/L/I-tRNA-synth_anticd-bd"/>
</dbReference>
<evidence type="ECO:0000313" key="16">
    <source>
        <dbReference type="Proteomes" id="UP000019804"/>
    </source>
</evidence>